<organism evidence="3 4">
    <name type="scientific">Piromyces finnis</name>
    <dbReference type="NCBI Taxonomy" id="1754191"/>
    <lineage>
        <taxon>Eukaryota</taxon>
        <taxon>Fungi</taxon>
        <taxon>Fungi incertae sedis</taxon>
        <taxon>Chytridiomycota</taxon>
        <taxon>Chytridiomycota incertae sedis</taxon>
        <taxon>Neocallimastigomycetes</taxon>
        <taxon>Neocallimastigales</taxon>
        <taxon>Neocallimastigaceae</taxon>
        <taxon>Piromyces</taxon>
    </lineage>
</organism>
<comment type="caution">
    <text evidence="3">The sequence shown here is derived from an EMBL/GenBank/DDBJ whole genome shotgun (WGS) entry which is preliminary data.</text>
</comment>
<feature type="chain" id="PRO_5011988062" evidence="2">
    <location>
        <begin position="23"/>
        <end position="595"/>
    </location>
</feature>
<dbReference type="STRING" id="1754191.A0A1Y1UTL6"/>
<dbReference type="InterPro" id="IPR009030">
    <property type="entry name" value="Growth_fac_rcpt_cys_sf"/>
</dbReference>
<dbReference type="OrthoDB" id="10257656at2759"/>
<dbReference type="SUPFAM" id="SSF57184">
    <property type="entry name" value="Growth factor receptor domain"/>
    <property type="match status" value="1"/>
</dbReference>
<sequence length="595" mass="67523">MFKNILKFVALLSLSSVCFVNADSPLINEKAAENVSLEYTKDGVLRKEDQCFINFVNFGIKNDIVNISVKKENNKDGSFNLRIDELKNGNEGLNNYKTGYRFTDDEIKDYVKIKQNNVEIKDFSVASVVDGKFSLLIKNLKTCDGLSVKQAYKTEALMATYLYYSNVSPLDINHAFDIAEFGPSSNNVPYDIIHWDMNTGLDRVREQCRIYIDYNRRDKTSGNHWVWYLSTDNINGEKCNNTAFYKAAKSSYIDYEQMDELFGDYYEGYVIKREGSENGHMDGILVNQKYLIEIYQDGCSEQNKDQVICTISSNKKLSYEEFQKEFVDNCLDVIVDQKEKAEWSVNASNITAKFSQYSITIENYNRGSLPKCETESVSYKEFKAAESSGIARFTINMSCGEGTFIGDKCRCSACPVNCASCLDGNTCSKCKEGSSLIDGKCVCNKGFITNEVGVCVIEPIITTTTTTTTTIEPTSIIKEEVIEVKDEEITEEEPSLNSDEEEEKEEEEVTPVEEVEEIDSADENIDENVNEDIIEDEKSTELDENDEIKEEINSTTIRHITKTVTVMRQTIPVTKKPATKKPKKTIHKCRVKFHN</sequence>
<evidence type="ECO:0000256" key="2">
    <source>
        <dbReference type="SAM" id="SignalP"/>
    </source>
</evidence>
<dbReference type="EMBL" id="MCFH01000090">
    <property type="protein sequence ID" value="ORX41370.1"/>
    <property type="molecule type" value="Genomic_DNA"/>
</dbReference>
<proteinExistence type="predicted"/>
<dbReference type="Proteomes" id="UP000193719">
    <property type="component" value="Unassembled WGS sequence"/>
</dbReference>
<name>A0A1Y1UTL6_9FUNG</name>
<gene>
    <name evidence="3" type="ORF">BCR36DRAFT_364435</name>
</gene>
<keyword evidence="2" id="KW-0732">Signal</keyword>
<dbReference type="InterPro" id="IPR006212">
    <property type="entry name" value="Furin_repeat"/>
</dbReference>
<reference evidence="3 4" key="1">
    <citation type="submission" date="2016-08" db="EMBL/GenBank/DDBJ databases">
        <title>Genomes of anaerobic fungi encode conserved fungal cellulosomes for biomass hydrolysis.</title>
        <authorList>
            <consortium name="DOE Joint Genome Institute"/>
            <person name="Haitjema C.H."/>
            <person name="Gilmore S.P."/>
            <person name="Henske J.K."/>
            <person name="Solomon K.V."/>
            <person name="De Groot R."/>
            <person name="Kuo A."/>
            <person name="Mondo S.J."/>
            <person name="Salamov A.A."/>
            <person name="Labutti K."/>
            <person name="Zhao Z."/>
            <person name="Chiniquy J."/>
            <person name="Barry K."/>
            <person name="Brewer H.M."/>
            <person name="Purvine S.O."/>
            <person name="Wright A.T."/>
            <person name="Boxma B."/>
            <person name="Van Alen T."/>
            <person name="Hackstein J.H."/>
            <person name="Baker S.E."/>
            <person name="Grigoriev I.V."/>
            <person name="O'Malley M.A."/>
        </authorList>
    </citation>
    <scope>NUCLEOTIDE SEQUENCE [LARGE SCALE GENOMIC DNA]</scope>
    <source>
        <strain evidence="4">finn</strain>
    </source>
</reference>
<dbReference type="Gene3D" id="2.10.220.10">
    <property type="entry name" value="Hormone Receptor, Insulin-like Growth Factor Receptor 1, Chain A, domain 2"/>
    <property type="match status" value="1"/>
</dbReference>
<evidence type="ECO:0000256" key="1">
    <source>
        <dbReference type="SAM" id="MobiDB-lite"/>
    </source>
</evidence>
<protein>
    <submittedName>
        <fullName evidence="3">Uncharacterized protein</fullName>
    </submittedName>
</protein>
<reference evidence="3 4" key="2">
    <citation type="submission" date="2016-08" db="EMBL/GenBank/DDBJ databases">
        <title>Pervasive Adenine N6-methylation of Active Genes in Fungi.</title>
        <authorList>
            <consortium name="DOE Joint Genome Institute"/>
            <person name="Mondo S.J."/>
            <person name="Dannebaum R.O."/>
            <person name="Kuo R.C."/>
            <person name="Labutti K."/>
            <person name="Haridas S."/>
            <person name="Kuo A."/>
            <person name="Salamov A."/>
            <person name="Ahrendt S.R."/>
            <person name="Lipzen A."/>
            <person name="Sullivan W."/>
            <person name="Andreopoulos W.B."/>
            <person name="Clum A."/>
            <person name="Lindquist E."/>
            <person name="Daum C."/>
            <person name="Ramamoorthy G.K."/>
            <person name="Gryganskyi A."/>
            <person name="Culley D."/>
            <person name="Magnuson J.K."/>
            <person name="James T.Y."/>
            <person name="O'Malley M.A."/>
            <person name="Stajich J.E."/>
            <person name="Spatafora J.W."/>
            <person name="Visel A."/>
            <person name="Grigoriev I.V."/>
        </authorList>
    </citation>
    <scope>NUCLEOTIDE SEQUENCE [LARGE SCALE GENOMIC DNA]</scope>
    <source>
        <strain evidence="4">finn</strain>
    </source>
</reference>
<evidence type="ECO:0000313" key="3">
    <source>
        <dbReference type="EMBL" id="ORX41370.1"/>
    </source>
</evidence>
<dbReference type="AlphaFoldDB" id="A0A1Y1UTL6"/>
<accession>A0A1Y1UTL6</accession>
<feature type="region of interest" description="Disordered" evidence="1">
    <location>
        <begin position="485"/>
        <end position="523"/>
    </location>
</feature>
<feature type="signal peptide" evidence="2">
    <location>
        <begin position="1"/>
        <end position="22"/>
    </location>
</feature>
<dbReference type="CDD" id="cd00064">
    <property type="entry name" value="FU"/>
    <property type="match status" value="1"/>
</dbReference>
<keyword evidence="4" id="KW-1185">Reference proteome</keyword>
<evidence type="ECO:0000313" key="4">
    <source>
        <dbReference type="Proteomes" id="UP000193719"/>
    </source>
</evidence>